<reference evidence="1" key="1">
    <citation type="submission" date="2022-10" db="EMBL/GenBank/DDBJ databases">
        <authorList>
            <person name="Yue Y."/>
        </authorList>
    </citation>
    <scope>NUCLEOTIDE SEQUENCE</scope>
    <source>
        <strain evidence="1">Z654</strain>
    </source>
</reference>
<organism evidence="1 2">
    <name type="scientific">Halocynthiibacter halioticoli</name>
    <dbReference type="NCBI Taxonomy" id="2986804"/>
    <lineage>
        <taxon>Bacteria</taxon>
        <taxon>Pseudomonadati</taxon>
        <taxon>Pseudomonadota</taxon>
        <taxon>Alphaproteobacteria</taxon>
        <taxon>Rhodobacterales</taxon>
        <taxon>Paracoccaceae</taxon>
        <taxon>Halocynthiibacter</taxon>
    </lineage>
</organism>
<proteinExistence type="predicted"/>
<gene>
    <name evidence="1" type="ORF">OH136_15760</name>
</gene>
<dbReference type="EMBL" id="JAOYFC010000006">
    <property type="protein sequence ID" value="MCV6826019.1"/>
    <property type="molecule type" value="Genomic_DNA"/>
</dbReference>
<name>A0AAE3LSW4_9RHOB</name>
<dbReference type="Proteomes" id="UP001208041">
    <property type="component" value="Unassembled WGS sequence"/>
</dbReference>
<keyword evidence="2" id="KW-1185">Reference proteome</keyword>
<accession>A0AAE3LSW4</accession>
<protein>
    <submittedName>
        <fullName evidence="1">Uncharacterized protein</fullName>
    </submittedName>
</protein>
<sequence length="197" mass="21964">MVKEEVIYFYIPEFENSVKGMSSKAVGAYVLALMAFWKNGGCMKWEDLRREVPALVETGDTDWLGDQLLTIRDDGYLTPSAPAFHAAAESFGILKDPQAPIKPEREIAPVEEKTEPKFSEAGLLQAILKAARIKTPEDQPLFWQRREHQIEAVKLVNDSGLSSEEVIARLEASDAQPELRRIAALAPLLKSKGRASR</sequence>
<evidence type="ECO:0000313" key="1">
    <source>
        <dbReference type="EMBL" id="MCV6826019.1"/>
    </source>
</evidence>
<evidence type="ECO:0000313" key="2">
    <source>
        <dbReference type="Proteomes" id="UP001208041"/>
    </source>
</evidence>
<dbReference type="RefSeq" id="WP_263954991.1">
    <property type="nucleotide sequence ID" value="NZ_JAOYFC010000006.1"/>
</dbReference>
<comment type="caution">
    <text evidence="1">The sequence shown here is derived from an EMBL/GenBank/DDBJ whole genome shotgun (WGS) entry which is preliminary data.</text>
</comment>
<dbReference type="AlphaFoldDB" id="A0AAE3LSW4"/>